<protein>
    <submittedName>
        <fullName evidence="1">Uncharacterized protein</fullName>
    </submittedName>
</protein>
<accession>A0A0G1QDJ9</accession>
<proteinExistence type="predicted"/>
<name>A0A0G1QDJ9_9BACT</name>
<dbReference type="AlphaFoldDB" id="A0A0G1QDJ9"/>
<organism evidence="1 2">
    <name type="scientific">Berkelbacteria bacterium GW2011_GWA2_46_7</name>
    <dbReference type="NCBI Taxonomy" id="1618335"/>
    <lineage>
        <taxon>Bacteria</taxon>
        <taxon>Candidatus Berkelbacteria</taxon>
    </lineage>
</organism>
<comment type="caution">
    <text evidence="1">The sequence shown here is derived from an EMBL/GenBank/DDBJ whole genome shotgun (WGS) entry which is preliminary data.</text>
</comment>
<gene>
    <name evidence="1" type="ORF">UX60_C0044G0013</name>
</gene>
<sequence length="117" mass="13778">YKKEFEKLNAVRCVAIGEKVYFNMYGFKHLIFKGRHRRPTRVIFNRLVLIPLIIPTIKNSDEILETRIRKEIIEGKKASVTYHALETKVGKESVRVRVVVRKVGAKGKFYFFSVMKY</sequence>
<dbReference type="Proteomes" id="UP000034487">
    <property type="component" value="Unassembled WGS sequence"/>
</dbReference>
<evidence type="ECO:0000313" key="2">
    <source>
        <dbReference type="Proteomes" id="UP000034487"/>
    </source>
</evidence>
<dbReference type="EMBL" id="LCMV01000044">
    <property type="protein sequence ID" value="KKU42887.1"/>
    <property type="molecule type" value="Genomic_DNA"/>
</dbReference>
<feature type="non-terminal residue" evidence="1">
    <location>
        <position position="1"/>
    </location>
</feature>
<reference evidence="1 2" key="1">
    <citation type="journal article" date="2015" name="Nature">
        <title>rRNA introns, odd ribosomes, and small enigmatic genomes across a large radiation of phyla.</title>
        <authorList>
            <person name="Brown C.T."/>
            <person name="Hug L.A."/>
            <person name="Thomas B.C."/>
            <person name="Sharon I."/>
            <person name="Castelle C.J."/>
            <person name="Singh A."/>
            <person name="Wilkins M.J."/>
            <person name="Williams K.H."/>
            <person name="Banfield J.F."/>
        </authorList>
    </citation>
    <scope>NUCLEOTIDE SEQUENCE [LARGE SCALE GENOMIC DNA]</scope>
</reference>
<evidence type="ECO:0000313" key="1">
    <source>
        <dbReference type="EMBL" id="KKU42887.1"/>
    </source>
</evidence>